<comment type="caution">
    <text evidence="3">The sequence shown here is derived from an EMBL/GenBank/DDBJ whole genome shotgun (WGS) entry which is preliminary data.</text>
</comment>
<dbReference type="InterPro" id="IPR011990">
    <property type="entry name" value="TPR-like_helical_dom_sf"/>
</dbReference>
<dbReference type="SUPFAM" id="SSF48452">
    <property type="entry name" value="TPR-like"/>
    <property type="match status" value="1"/>
</dbReference>
<dbReference type="PANTHER" id="PTHR43630">
    <property type="entry name" value="POLY-BETA-1,6-N-ACETYL-D-GLUCOSAMINE SYNTHASE"/>
    <property type="match status" value="1"/>
</dbReference>
<dbReference type="Proteomes" id="UP000540989">
    <property type="component" value="Unassembled WGS sequence"/>
</dbReference>
<dbReference type="SUPFAM" id="SSF53448">
    <property type="entry name" value="Nucleotide-diphospho-sugar transferases"/>
    <property type="match status" value="1"/>
</dbReference>
<evidence type="ECO:0000259" key="2">
    <source>
        <dbReference type="Pfam" id="PF00535"/>
    </source>
</evidence>
<dbReference type="Gene3D" id="3.90.550.10">
    <property type="entry name" value="Spore Coat Polysaccharide Biosynthesis Protein SpsA, Chain A"/>
    <property type="match status" value="1"/>
</dbReference>
<evidence type="ECO:0000256" key="1">
    <source>
        <dbReference type="ARBA" id="ARBA00038494"/>
    </source>
</evidence>
<dbReference type="AlphaFoldDB" id="A0A7W7ZF86"/>
<dbReference type="InterPro" id="IPR029044">
    <property type="entry name" value="Nucleotide-diphossugar_trans"/>
</dbReference>
<gene>
    <name evidence="3" type="ORF">HDF16_003317</name>
</gene>
<dbReference type="PANTHER" id="PTHR43630:SF2">
    <property type="entry name" value="GLYCOSYLTRANSFERASE"/>
    <property type="match status" value="1"/>
</dbReference>
<keyword evidence="4" id="KW-1185">Reference proteome</keyword>
<dbReference type="Gene3D" id="1.25.40.10">
    <property type="entry name" value="Tetratricopeptide repeat domain"/>
    <property type="match status" value="1"/>
</dbReference>
<reference evidence="3 4" key="1">
    <citation type="submission" date="2020-08" db="EMBL/GenBank/DDBJ databases">
        <title>Genomic Encyclopedia of Type Strains, Phase IV (KMG-V): Genome sequencing to study the core and pangenomes of soil and plant-associated prokaryotes.</title>
        <authorList>
            <person name="Whitman W."/>
        </authorList>
    </citation>
    <scope>NUCLEOTIDE SEQUENCE [LARGE SCALE GENOMIC DNA]</scope>
    <source>
        <strain evidence="3 4">M8UP14</strain>
    </source>
</reference>
<feature type="domain" description="Glycosyltransferase 2-like" evidence="2">
    <location>
        <begin position="16"/>
        <end position="116"/>
    </location>
</feature>
<dbReference type="CDD" id="cd02511">
    <property type="entry name" value="Beta4Glucosyltransferase"/>
    <property type="match status" value="1"/>
</dbReference>
<dbReference type="InterPro" id="IPR001173">
    <property type="entry name" value="Glyco_trans_2-like"/>
</dbReference>
<sequence length="356" mass="39361">MSHPTIELSMIVRDGGASLARCLRSARSLVDRIVIGDTGSTDDTRSIAESFGAEVIAIPWQDDFAAARNQVLDGARCDWVLVLDADEMLDPEAASVLPGLVRDNSVHAYTLPRRDYVARLHLDQIAWSVEPNTGDLPEARRYPGYVSSVHTRLFRRHPDVYFRERVHEQVTSSIDRLGLLRTNAPLTIHHFGPVETSVAAAEAKTRFYHRLGLEKIAHEPESFEAQLQLGITELLQRNHLEEALPHLQRASALRPRDGRGPLYTGICLLRLDHIAEARQSLLRAFALGEDSPALHDALGDTLLRAGEHDHALIAYQRAYLASNRSPLAAAKIDRAAAHLKDAIAGSARNFDASARV</sequence>
<dbReference type="RefSeq" id="WP_184218453.1">
    <property type="nucleotide sequence ID" value="NZ_JACHIP010000004.1"/>
</dbReference>
<comment type="similarity">
    <text evidence="1">Belongs to the glycosyltransferase 2 family. WaaE/KdtX subfamily.</text>
</comment>
<protein>
    <submittedName>
        <fullName evidence="3">Tetratricopeptide (TPR) repeat protein</fullName>
    </submittedName>
</protein>
<dbReference type="EMBL" id="JACHIP010000004">
    <property type="protein sequence ID" value="MBB5058603.1"/>
    <property type="molecule type" value="Genomic_DNA"/>
</dbReference>
<accession>A0A7W7ZF86</accession>
<name>A0A7W7ZF86_9BACT</name>
<evidence type="ECO:0000313" key="3">
    <source>
        <dbReference type="EMBL" id="MBB5058603.1"/>
    </source>
</evidence>
<evidence type="ECO:0000313" key="4">
    <source>
        <dbReference type="Proteomes" id="UP000540989"/>
    </source>
</evidence>
<dbReference type="Pfam" id="PF00535">
    <property type="entry name" value="Glycos_transf_2"/>
    <property type="match status" value="1"/>
</dbReference>
<proteinExistence type="inferred from homology"/>
<organism evidence="3 4">
    <name type="scientific">Granulicella aggregans</name>
    <dbReference type="NCBI Taxonomy" id="474949"/>
    <lineage>
        <taxon>Bacteria</taxon>
        <taxon>Pseudomonadati</taxon>
        <taxon>Acidobacteriota</taxon>
        <taxon>Terriglobia</taxon>
        <taxon>Terriglobales</taxon>
        <taxon>Acidobacteriaceae</taxon>
        <taxon>Granulicella</taxon>
    </lineage>
</organism>